<geneLocation type="plasmid" evidence="1 2">
    <name>pTA69</name>
</geneLocation>
<gene>
    <name evidence="1" type="ORF">TO73_2767</name>
</gene>
<keyword evidence="2" id="KW-1185">Reference proteome</keyword>
<keyword evidence="1" id="KW-0614">Plasmid</keyword>
<organism evidence="1 2">
    <name type="scientific">Thermus aquaticus (strain ATCC BAA-2747 / Y51MC23)</name>
    <dbReference type="NCBI Taxonomy" id="498848"/>
    <lineage>
        <taxon>Bacteria</taxon>
        <taxon>Thermotogati</taxon>
        <taxon>Deinococcota</taxon>
        <taxon>Deinococci</taxon>
        <taxon>Thermales</taxon>
        <taxon>Thermaceae</taxon>
        <taxon>Thermus</taxon>
    </lineage>
</organism>
<evidence type="ECO:0000313" key="1">
    <source>
        <dbReference type="EMBL" id="ALJ92296.1"/>
    </source>
</evidence>
<dbReference type="EMBL" id="CP010825">
    <property type="protein sequence ID" value="ALJ92296.1"/>
    <property type="molecule type" value="Genomic_DNA"/>
</dbReference>
<dbReference type="RefSeq" id="WP_003049329.1">
    <property type="nucleotide sequence ID" value="NZ_CP010825.1"/>
</dbReference>
<sequence>MFPESEKRRARAGADLALAFFLADRDPLWAVVALFYGVHHLLIALSLERLGEARVPRDYEEADGLFKRAGLPRSLRKAYKRLLRLSWRARYEPLSREEGRELWGEALAAYEALREALGGAGEPGA</sequence>
<evidence type="ECO:0008006" key="3">
    <source>
        <dbReference type="Google" id="ProtNLM"/>
    </source>
</evidence>
<proteinExistence type="predicted"/>
<accession>A0ABM5VQ20</accession>
<protein>
    <recommendedName>
        <fullName evidence="3">HEPN domain-containing protein</fullName>
    </recommendedName>
</protein>
<name>A0ABM5VQ20_THEA5</name>
<reference evidence="2" key="1">
    <citation type="journal article" date="2015" name="PLoS ONE">
        <title>Complete Genome Sequence of Thermus aquaticus Y51MC23.</title>
        <authorList>
            <person name="Brumm P.J."/>
            <person name="Monsma S."/>
            <person name="Keough B."/>
            <person name="Jasinovica S."/>
            <person name="Ferguson E."/>
            <person name="Schoenfeld T."/>
            <person name="Lodes M."/>
            <person name="Mead D.A."/>
        </authorList>
    </citation>
    <scope>NUCLEOTIDE SEQUENCE [LARGE SCALE GENOMIC DNA]</scope>
    <source>
        <strain evidence="2">BAA-2747 / Y51MC23</strain>
    </source>
</reference>
<dbReference type="Proteomes" id="UP000058660">
    <property type="component" value="Plasmid pTA69"/>
</dbReference>
<evidence type="ECO:0000313" key="2">
    <source>
        <dbReference type="Proteomes" id="UP000058660"/>
    </source>
</evidence>